<protein>
    <submittedName>
        <fullName evidence="2">Uncharacterized protein</fullName>
    </submittedName>
</protein>
<comment type="caution">
    <text evidence="2">The sequence shown here is derived from an EMBL/GenBank/DDBJ whole genome shotgun (WGS) entry which is preliminary data.</text>
</comment>
<evidence type="ECO:0000313" key="3">
    <source>
        <dbReference type="Proteomes" id="UP001218218"/>
    </source>
</evidence>
<dbReference type="AlphaFoldDB" id="A0AAD7AAR2"/>
<dbReference type="EMBL" id="JARIHO010000011">
    <property type="protein sequence ID" value="KAJ7353063.1"/>
    <property type="molecule type" value="Genomic_DNA"/>
</dbReference>
<reference evidence="2" key="1">
    <citation type="submission" date="2023-03" db="EMBL/GenBank/DDBJ databases">
        <title>Massive genome expansion in bonnet fungi (Mycena s.s.) driven by repeated elements and novel gene families across ecological guilds.</title>
        <authorList>
            <consortium name="Lawrence Berkeley National Laboratory"/>
            <person name="Harder C.B."/>
            <person name="Miyauchi S."/>
            <person name="Viragh M."/>
            <person name="Kuo A."/>
            <person name="Thoen E."/>
            <person name="Andreopoulos B."/>
            <person name="Lu D."/>
            <person name="Skrede I."/>
            <person name="Drula E."/>
            <person name="Henrissat B."/>
            <person name="Morin E."/>
            <person name="Kohler A."/>
            <person name="Barry K."/>
            <person name="LaButti K."/>
            <person name="Morin E."/>
            <person name="Salamov A."/>
            <person name="Lipzen A."/>
            <person name="Mereny Z."/>
            <person name="Hegedus B."/>
            <person name="Baldrian P."/>
            <person name="Stursova M."/>
            <person name="Weitz H."/>
            <person name="Taylor A."/>
            <person name="Grigoriev I.V."/>
            <person name="Nagy L.G."/>
            <person name="Martin F."/>
            <person name="Kauserud H."/>
        </authorList>
    </citation>
    <scope>NUCLEOTIDE SEQUENCE</scope>
    <source>
        <strain evidence="2">CBHHK002</strain>
    </source>
</reference>
<accession>A0AAD7AAR2</accession>
<feature type="compositionally biased region" description="Basic and acidic residues" evidence="1">
    <location>
        <begin position="265"/>
        <end position="277"/>
    </location>
</feature>
<sequence length="408" mass="45629">MSRGEAAVHRPCISLARRIDEGTQKGQNECTRLRKEDTRNLIRILPQTRKVDPTKHEIIANANEKRPKTHHSAHNTNNLSASSRDTLRAQRRGEVIVERAEREVEREEGKRAVVVDLHMSGRSEESRRGAKKAEIKTTPKQRSRGEALGRWHEKYEKIAIEREKGKRERSVEREKRMEVRRSLLSIKSTIAEEKGAKNRPSATHTPTHILPHRPPVGAAVPGTEGLQMNSTPVDPRVDLTPVRVAAEGEGERGLKVGGGVGASEQRVEKKEWPEPKSPRHFRGQVHVAAAAARREKPSVEPPDITPQGPPPAQGESMHVAPAVENKTATEFHPASIFPSYGFSARRSDWLRMDTGTPAGTFGLTRTRTRKNRTRVRVGSKTRTGYPRVLNTPAGPQTRGVYPQNFRNK</sequence>
<keyword evidence="3" id="KW-1185">Reference proteome</keyword>
<dbReference type="Proteomes" id="UP001218218">
    <property type="component" value="Unassembled WGS sequence"/>
</dbReference>
<evidence type="ECO:0000256" key="1">
    <source>
        <dbReference type="SAM" id="MobiDB-lite"/>
    </source>
</evidence>
<proteinExistence type="predicted"/>
<feature type="compositionally biased region" description="Pro residues" evidence="1">
    <location>
        <begin position="299"/>
        <end position="312"/>
    </location>
</feature>
<feature type="region of interest" description="Disordered" evidence="1">
    <location>
        <begin position="120"/>
        <end position="147"/>
    </location>
</feature>
<organism evidence="2 3">
    <name type="scientific">Mycena albidolilacea</name>
    <dbReference type="NCBI Taxonomy" id="1033008"/>
    <lineage>
        <taxon>Eukaryota</taxon>
        <taxon>Fungi</taxon>
        <taxon>Dikarya</taxon>
        <taxon>Basidiomycota</taxon>
        <taxon>Agaricomycotina</taxon>
        <taxon>Agaricomycetes</taxon>
        <taxon>Agaricomycetidae</taxon>
        <taxon>Agaricales</taxon>
        <taxon>Marasmiineae</taxon>
        <taxon>Mycenaceae</taxon>
        <taxon>Mycena</taxon>
    </lineage>
</organism>
<feature type="region of interest" description="Disordered" evidence="1">
    <location>
        <begin position="192"/>
        <end position="214"/>
    </location>
</feature>
<feature type="region of interest" description="Disordered" evidence="1">
    <location>
        <begin position="360"/>
        <end position="408"/>
    </location>
</feature>
<feature type="compositionally biased region" description="Basic residues" evidence="1">
    <location>
        <begin position="366"/>
        <end position="379"/>
    </location>
</feature>
<name>A0AAD7AAR2_9AGAR</name>
<evidence type="ECO:0000313" key="2">
    <source>
        <dbReference type="EMBL" id="KAJ7353063.1"/>
    </source>
</evidence>
<feature type="region of interest" description="Disordered" evidence="1">
    <location>
        <begin position="248"/>
        <end position="317"/>
    </location>
</feature>
<gene>
    <name evidence="2" type="ORF">DFH08DRAFT_804643</name>
</gene>